<dbReference type="GO" id="GO:0003677">
    <property type="term" value="F:DNA binding"/>
    <property type="evidence" value="ECO:0007669"/>
    <property type="project" value="UniProtKB-KW"/>
</dbReference>
<dbReference type="Pfam" id="PF04198">
    <property type="entry name" value="Sugar-bind"/>
    <property type="match status" value="1"/>
</dbReference>
<dbReference type="Gene3D" id="1.10.10.60">
    <property type="entry name" value="Homeodomain-like"/>
    <property type="match status" value="1"/>
</dbReference>
<dbReference type="InterPro" id="IPR007324">
    <property type="entry name" value="Sugar-bd_dom_put"/>
</dbReference>
<keyword evidence="4" id="KW-0804">Transcription</keyword>
<dbReference type="Proteomes" id="UP000295689">
    <property type="component" value="Unassembled WGS sequence"/>
</dbReference>
<feature type="domain" description="Sugar-binding" evidence="5">
    <location>
        <begin position="61"/>
        <end position="311"/>
    </location>
</feature>
<sequence length="317" mass="35704">MERDEKFQKIIEAAKLYYLLDYTQSEIAKTLGVSRPTVSRFLQQAKSEGIVQIKIMDPTAEAENLSRKLRETFRLKQARVVPIPQYEENLIKNYLGHAAANYLNESVKDEDIIGVTWGTTLYHVAIELKQKFVRDVKVVQLKGGISYSETNTYASEILYLFGKAFNSTPHHLYLPAIVDQVVVKQAMEADRHIREIMDLGKQANIAIFTIGTVNPESLLFKLGYFTERDLAFLNGCAVGDICSRFFDRDGRICSQELNERTLGINLEELKTKESSILVAGGANKIEGIYGALKGGYANILITDQFTAKFLLDKAEES</sequence>
<dbReference type="GO" id="GO:0006355">
    <property type="term" value="P:regulation of DNA-templated transcription"/>
    <property type="evidence" value="ECO:0007669"/>
    <property type="project" value="InterPro"/>
</dbReference>
<evidence type="ECO:0000313" key="7">
    <source>
        <dbReference type="EMBL" id="TCN24957.1"/>
    </source>
</evidence>
<evidence type="ECO:0000256" key="3">
    <source>
        <dbReference type="ARBA" id="ARBA00023125"/>
    </source>
</evidence>
<evidence type="ECO:0000313" key="8">
    <source>
        <dbReference type="Proteomes" id="UP000295689"/>
    </source>
</evidence>
<dbReference type="EMBL" id="SLVV01000006">
    <property type="protein sequence ID" value="TCN24957.1"/>
    <property type="molecule type" value="Genomic_DNA"/>
</dbReference>
<evidence type="ECO:0000256" key="4">
    <source>
        <dbReference type="ARBA" id="ARBA00023163"/>
    </source>
</evidence>
<keyword evidence="8" id="KW-1185">Reference proteome</keyword>
<dbReference type="RefSeq" id="WP_132006212.1">
    <property type="nucleotide sequence ID" value="NZ_JABUHM010000004.1"/>
</dbReference>
<dbReference type="PANTHER" id="PTHR34294">
    <property type="entry name" value="TRANSCRIPTIONAL REGULATOR-RELATED"/>
    <property type="match status" value="1"/>
</dbReference>
<dbReference type="Pfam" id="PF13545">
    <property type="entry name" value="HTH_Crp_2"/>
    <property type="match status" value="1"/>
</dbReference>
<comment type="similarity">
    <text evidence="1">Belongs to the SorC transcriptional regulatory family.</text>
</comment>
<keyword evidence="2" id="KW-0805">Transcription regulation</keyword>
<name>A0A4R2BDE4_9BACI</name>
<dbReference type="SUPFAM" id="SSF100950">
    <property type="entry name" value="NagB/RpiA/CoA transferase-like"/>
    <property type="match status" value="1"/>
</dbReference>
<comment type="caution">
    <text evidence="7">The sequence shown here is derived from an EMBL/GenBank/DDBJ whole genome shotgun (WGS) entry which is preliminary data.</text>
</comment>
<evidence type="ECO:0000259" key="5">
    <source>
        <dbReference type="Pfam" id="PF04198"/>
    </source>
</evidence>
<evidence type="ECO:0000259" key="6">
    <source>
        <dbReference type="Pfam" id="PF13545"/>
    </source>
</evidence>
<organism evidence="7 8">
    <name type="scientific">Mesobacillus foraminis</name>
    <dbReference type="NCBI Taxonomy" id="279826"/>
    <lineage>
        <taxon>Bacteria</taxon>
        <taxon>Bacillati</taxon>
        <taxon>Bacillota</taxon>
        <taxon>Bacilli</taxon>
        <taxon>Bacillales</taxon>
        <taxon>Bacillaceae</taxon>
        <taxon>Mesobacillus</taxon>
    </lineage>
</organism>
<protein>
    <submittedName>
        <fullName evidence="7">Deoxyribonucleoside regulator</fullName>
    </submittedName>
</protein>
<proteinExistence type="inferred from homology"/>
<evidence type="ECO:0000256" key="1">
    <source>
        <dbReference type="ARBA" id="ARBA00010466"/>
    </source>
</evidence>
<gene>
    <name evidence="7" type="ORF">EV146_106158</name>
</gene>
<dbReference type="InterPro" id="IPR036390">
    <property type="entry name" value="WH_DNA-bd_sf"/>
</dbReference>
<accession>A0A4R2BDE4</accession>
<dbReference type="SUPFAM" id="SSF46785">
    <property type="entry name" value="Winged helix' DNA-binding domain"/>
    <property type="match status" value="1"/>
</dbReference>
<dbReference type="PANTHER" id="PTHR34294:SF1">
    <property type="entry name" value="TRANSCRIPTIONAL REGULATOR LSRR"/>
    <property type="match status" value="1"/>
</dbReference>
<dbReference type="AlphaFoldDB" id="A0A4R2BDE4"/>
<keyword evidence="3" id="KW-0238">DNA-binding</keyword>
<dbReference type="InterPro" id="IPR012318">
    <property type="entry name" value="HTH_CRP"/>
</dbReference>
<reference evidence="7 8" key="1">
    <citation type="journal article" date="2015" name="Stand. Genomic Sci.">
        <title>Genomic Encyclopedia of Bacterial and Archaeal Type Strains, Phase III: the genomes of soil and plant-associated and newly described type strains.</title>
        <authorList>
            <person name="Whitman W.B."/>
            <person name="Woyke T."/>
            <person name="Klenk H.P."/>
            <person name="Zhou Y."/>
            <person name="Lilburn T.G."/>
            <person name="Beck B.J."/>
            <person name="De Vos P."/>
            <person name="Vandamme P."/>
            <person name="Eisen J.A."/>
            <person name="Garrity G."/>
            <person name="Hugenholtz P."/>
            <person name="Kyrpides N.C."/>
        </authorList>
    </citation>
    <scope>NUCLEOTIDE SEQUENCE [LARGE SCALE GENOMIC DNA]</scope>
    <source>
        <strain evidence="7 8">CV53</strain>
    </source>
</reference>
<evidence type="ECO:0000256" key="2">
    <source>
        <dbReference type="ARBA" id="ARBA00023015"/>
    </source>
</evidence>
<dbReference type="GO" id="GO:0030246">
    <property type="term" value="F:carbohydrate binding"/>
    <property type="evidence" value="ECO:0007669"/>
    <property type="project" value="InterPro"/>
</dbReference>
<feature type="domain" description="HTH crp-type" evidence="6">
    <location>
        <begin position="20"/>
        <end position="55"/>
    </location>
</feature>
<dbReference type="InterPro" id="IPR051054">
    <property type="entry name" value="SorC_transcr_regulators"/>
</dbReference>
<dbReference type="InterPro" id="IPR037171">
    <property type="entry name" value="NagB/RpiA_transferase-like"/>
</dbReference>
<dbReference type="Gene3D" id="3.40.50.1360">
    <property type="match status" value="1"/>
</dbReference>